<evidence type="ECO:0000259" key="10">
    <source>
        <dbReference type="PROSITE" id="PS51194"/>
    </source>
</evidence>
<feature type="region of interest" description="Disordered" evidence="8">
    <location>
        <begin position="1"/>
        <end position="247"/>
    </location>
</feature>
<sequence length="775" mass="85181">MQKRKKRLKAAKDSAPKSKKEKDGVVDGANDEESEDGDDDSSDSDEDENDEEIVVKPRAASTLPAPTTSAYPAVAKPTKKNSVLPVTTPAAPTSTPVTSATPKESVVPPEDETVEQRRERRRQEKKAKREERRAEEARLAEEEKERLKLVAEKEREKKEKRETAKQKAAVGKQDEDVDMESVESDSKSESDDEEEEDGSSSSSSGSESDAESSSSASSNQSQTSINPDGIPSFPLPQAPAKPSQTLLSRQGLPSALRDAVLVQEDDKVKLDEIKLLSRRKRRAGDPDAAEGERLGDRIKERLRHLGIEDFFAVQTALIPELASLPLVPFAGEMLNDFLVSAPTGSGKTLAYGVPVVEVLSRRIVTRLRALIILPTRDLVMQVRETIEELAKGSGLKIGTATGQHSFAQEQTALVGNTKDKLLGGSSKVDILIATPGRLMDHLRDTPNFSLQHLRFLVIDEADRLLTQSFQDWLNQVLTHLKPPGKADSMDVSLDARLSKGHDAVAPSWYDDLGLGQGDWEGKRPLKNSCQKLLFSATLTRDPGKIAALHLTSPKYFIVGSGKTDAIEASADATGQQFAIPTSLTERMIVLPPDLKPLNLLHLLHTPQSEITSALCFTKSVDSTERLLRLIAFFEDAYTAGKRIVAKAYSGELDTSVRRKLLAEFSKGEIDLLICSDLIARGIDLPSVSHVISYDAPVDMRKYVHRVGRTARAGKEGTAWTLVEKQEARHFKQMLSQANHLDRVKKIKVKETDLSALRDSYDIALTRLKAVYTKGQ</sequence>
<evidence type="ECO:0000256" key="2">
    <source>
        <dbReference type="ARBA" id="ARBA00022801"/>
    </source>
</evidence>
<keyword evidence="4 6" id="KW-0067">ATP-binding</keyword>
<accession>A0A8K0JGE8</accession>
<dbReference type="InterPro" id="IPR001650">
    <property type="entry name" value="Helicase_C-like"/>
</dbReference>
<dbReference type="SUPFAM" id="SSF52540">
    <property type="entry name" value="P-loop containing nucleoside triphosphate hydrolases"/>
    <property type="match status" value="1"/>
</dbReference>
<feature type="compositionally biased region" description="Basic and acidic residues" evidence="8">
    <location>
        <begin position="10"/>
        <end position="25"/>
    </location>
</feature>
<evidence type="ECO:0000256" key="5">
    <source>
        <dbReference type="ARBA" id="ARBA00022884"/>
    </source>
</evidence>
<dbReference type="SMART" id="SM00487">
    <property type="entry name" value="DEXDc"/>
    <property type="match status" value="1"/>
</dbReference>
<feature type="compositionally biased region" description="Acidic residues" evidence="8">
    <location>
        <begin position="29"/>
        <end position="52"/>
    </location>
</feature>
<dbReference type="Proteomes" id="UP000812966">
    <property type="component" value="Unassembled WGS sequence"/>
</dbReference>
<evidence type="ECO:0000256" key="4">
    <source>
        <dbReference type="ARBA" id="ARBA00022840"/>
    </source>
</evidence>
<dbReference type="GO" id="GO:0005524">
    <property type="term" value="F:ATP binding"/>
    <property type="evidence" value="ECO:0007669"/>
    <property type="project" value="UniProtKB-UniRule"/>
</dbReference>
<protein>
    <recommendedName>
        <fullName evidence="7">ATP-dependent RNA helicase</fullName>
        <ecNumber evidence="7">3.6.4.13</ecNumber>
    </recommendedName>
</protein>
<dbReference type="CDD" id="cd17956">
    <property type="entry name" value="DEADc_DDX51"/>
    <property type="match status" value="1"/>
</dbReference>
<evidence type="ECO:0000313" key="12">
    <source>
        <dbReference type="Proteomes" id="UP000812966"/>
    </source>
</evidence>
<dbReference type="InterPro" id="IPR011545">
    <property type="entry name" value="DEAD/DEAH_box_helicase_dom"/>
</dbReference>
<gene>
    <name evidence="11" type="ORF">FFLO_05899</name>
</gene>
<feature type="compositionally biased region" description="Low complexity" evidence="8">
    <location>
        <begin position="199"/>
        <end position="218"/>
    </location>
</feature>
<keyword evidence="3 6" id="KW-0347">Helicase</keyword>
<dbReference type="CDD" id="cd18787">
    <property type="entry name" value="SF2_C_DEAD"/>
    <property type="match status" value="1"/>
</dbReference>
<dbReference type="AlphaFoldDB" id="A0A8K0JGE8"/>
<keyword evidence="12" id="KW-1185">Reference proteome</keyword>
<reference evidence="11" key="1">
    <citation type="submission" date="2020-04" db="EMBL/GenBank/DDBJ databases">
        <title>Analysis of mating type loci in Filobasidium floriforme.</title>
        <authorList>
            <person name="Nowrousian M."/>
        </authorList>
    </citation>
    <scope>NUCLEOTIDE SEQUENCE</scope>
    <source>
        <strain evidence="11">CBS 6242</strain>
    </source>
</reference>
<comment type="catalytic activity">
    <reaction evidence="7">
        <text>ATP + H2O = ADP + phosphate + H(+)</text>
        <dbReference type="Rhea" id="RHEA:13065"/>
        <dbReference type="ChEBI" id="CHEBI:15377"/>
        <dbReference type="ChEBI" id="CHEBI:15378"/>
        <dbReference type="ChEBI" id="CHEBI:30616"/>
        <dbReference type="ChEBI" id="CHEBI:43474"/>
        <dbReference type="ChEBI" id="CHEBI:456216"/>
        <dbReference type="EC" id="3.6.4.13"/>
    </reaction>
</comment>
<dbReference type="Pfam" id="PF00270">
    <property type="entry name" value="DEAD"/>
    <property type="match status" value="1"/>
</dbReference>
<dbReference type="EC" id="3.6.4.13" evidence="7"/>
<dbReference type="EMBL" id="JABELV010000165">
    <property type="protein sequence ID" value="KAG7528839.1"/>
    <property type="molecule type" value="Genomic_DNA"/>
</dbReference>
<proteinExistence type="inferred from homology"/>
<evidence type="ECO:0000256" key="7">
    <source>
        <dbReference type="RuleBase" id="RU365068"/>
    </source>
</evidence>
<feature type="compositionally biased region" description="Low complexity" evidence="8">
    <location>
        <begin position="59"/>
        <end position="73"/>
    </location>
</feature>
<dbReference type="Pfam" id="PF00271">
    <property type="entry name" value="Helicase_C"/>
    <property type="match status" value="1"/>
</dbReference>
<evidence type="ECO:0000256" key="3">
    <source>
        <dbReference type="ARBA" id="ARBA00022806"/>
    </source>
</evidence>
<feature type="domain" description="Helicase ATP-binding" evidence="9">
    <location>
        <begin position="328"/>
        <end position="556"/>
    </location>
</feature>
<keyword evidence="2 6" id="KW-0378">Hydrolase</keyword>
<dbReference type="PROSITE" id="PS00039">
    <property type="entry name" value="DEAD_ATP_HELICASE"/>
    <property type="match status" value="1"/>
</dbReference>
<dbReference type="PROSITE" id="PS51192">
    <property type="entry name" value="HELICASE_ATP_BIND_1"/>
    <property type="match status" value="1"/>
</dbReference>
<dbReference type="GO" id="GO:0016787">
    <property type="term" value="F:hydrolase activity"/>
    <property type="evidence" value="ECO:0007669"/>
    <property type="project" value="UniProtKB-KW"/>
</dbReference>
<feature type="compositionally biased region" description="Low complexity" evidence="8">
    <location>
        <begin position="82"/>
        <end position="102"/>
    </location>
</feature>
<keyword evidence="5 7" id="KW-0694">RNA-binding</keyword>
<name>A0A8K0JGE8_9TREE</name>
<dbReference type="Gene3D" id="3.40.50.300">
    <property type="entry name" value="P-loop containing nucleotide triphosphate hydrolases"/>
    <property type="match status" value="2"/>
</dbReference>
<organism evidence="11 12">
    <name type="scientific">Filobasidium floriforme</name>
    <dbReference type="NCBI Taxonomy" id="5210"/>
    <lineage>
        <taxon>Eukaryota</taxon>
        <taxon>Fungi</taxon>
        <taxon>Dikarya</taxon>
        <taxon>Basidiomycota</taxon>
        <taxon>Agaricomycotina</taxon>
        <taxon>Tremellomycetes</taxon>
        <taxon>Filobasidiales</taxon>
        <taxon>Filobasidiaceae</taxon>
        <taxon>Filobasidium</taxon>
    </lineage>
</organism>
<evidence type="ECO:0000256" key="6">
    <source>
        <dbReference type="RuleBase" id="RU000492"/>
    </source>
</evidence>
<evidence type="ECO:0000313" key="11">
    <source>
        <dbReference type="EMBL" id="KAG7528839.1"/>
    </source>
</evidence>
<evidence type="ECO:0000256" key="8">
    <source>
        <dbReference type="SAM" id="MobiDB-lite"/>
    </source>
</evidence>
<evidence type="ECO:0000256" key="1">
    <source>
        <dbReference type="ARBA" id="ARBA00022741"/>
    </source>
</evidence>
<dbReference type="InterPro" id="IPR014001">
    <property type="entry name" value="Helicase_ATP-bd"/>
</dbReference>
<comment type="function">
    <text evidence="7">RNA helicase.</text>
</comment>
<dbReference type="InterPro" id="IPR000629">
    <property type="entry name" value="RNA-helicase_DEAD-box_CS"/>
</dbReference>
<evidence type="ECO:0000259" key="9">
    <source>
        <dbReference type="PROSITE" id="PS51192"/>
    </source>
</evidence>
<keyword evidence="1 6" id="KW-0547">Nucleotide-binding</keyword>
<comment type="caution">
    <text evidence="11">The sequence shown here is derived from an EMBL/GenBank/DDBJ whole genome shotgun (WGS) entry which is preliminary data.</text>
</comment>
<comment type="similarity">
    <text evidence="6">Belongs to the DEAD box helicase family.</text>
</comment>
<feature type="compositionally biased region" description="Basic and acidic residues" evidence="8">
    <location>
        <begin position="114"/>
        <end position="165"/>
    </location>
</feature>
<dbReference type="PANTHER" id="PTHR24031">
    <property type="entry name" value="RNA HELICASE"/>
    <property type="match status" value="1"/>
</dbReference>
<dbReference type="GO" id="GO:0003723">
    <property type="term" value="F:RNA binding"/>
    <property type="evidence" value="ECO:0007669"/>
    <property type="project" value="UniProtKB-UniRule"/>
</dbReference>
<dbReference type="SMART" id="SM00490">
    <property type="entry name" value="HELICc"/>
    <property type="match status" value="1"/>
</dbReference>
<dbReference type="GO" id="GO:0003724">
    <property type="term" value="F:RNA helicase activity"/>
    <property type="evidence" value="ECO:0007669"/>
    <property type="project" value="UniProtKB-EC"/>
</dbReference>
<dbReference type="InterPro" id="IPR027417">
    <property type="entry name" value="P-loop_NTPase"/>
</dbReference>
<feature type="domain" description="Helicase C-terminal" evidence="10">
    <location>
        <begin position="598"/>
        <end position="754"/>
    </location>
</feature>
<dbReference type="PROSITE" id="PS51194">
    <property type="entry name" value="HELICASE_CTER"/>
    <property type="match status" value="1"/>
</dbReference>
<comment type="domain">
    <text evidence="7">The Q motif is unique to and characteristic of the DEAD box family of RNA helicases and controls ATP binding and hydrolysis.</text>
</comment>